<accession>A0A814NXK0</accession>
<name>A0A814NXK0_9BILA</name>
<dbReference type="Proteomes" id="UP000663881">
    <property type="component" value="Unassembled WGS sequence"/>
</dbReference>
<gene>
    <name evidence="2" type="ORF">OKA104_LOCUS12118</name>
    <name evidence="1" type="ORF">VCS650_LOCUS19935</name>
</gene>
<protein>
    <recommendedName>
        <fullName evidence="4">FLYWCH-type domain-containing protein</fullName>
    </recommendedName>
</protein>
<dbReference type="EMBL" id="CAJOAY010000576">
    <property type="protein sequence ID" value="CAF3695492.1"/>
    <property type="molecule type" value="Genomic_DNA"/>
</dbReference>
<proteinExistence type="predicted"/>
<dbReference type="Gene3D" id="2.20.25.240">
    <property type="match status" value="1"/>
</dbReference>
<evidence type="ECO:0008006" key="4">
    <source>
        <dbReference type="Google" id="ProtNLM"/>
    </source>
</evidence>
<evidence type="ECO:0000313" key="1">
    <source>
        <dbReference type="EMBL" id="CAF1097947.1"/>
    </source>
</evidence>
<evidence type="ECO:0000313" key="2">
    <source>
        <dbReference type="EMBL" id="CAF3695492.1"/>
    </source>
</evidence>
<dbReference type="OrthoDB" id="10033114at2759"/>
<dbReference type="Proteomes" id="UP000663891">
    <property type="component" value="Unassembled WGS sequence"/>
</dbReference>
<comment type="caution">
    <text evidence="1">The sequence shown here is derived from an EMBL/GenBank/DDBJ whole genome shotgun (WGS) entry which is preliminary data.</text>
</comment>
<organism evidence="1 3">
    <name type="scientific">Adineta steineri</name>
    <dbReference type="NCBI Taxonomy" id="433720"/>
    <lineage>
        <taxon>Eukaryota</taxon>
        <taxon>Metazoa</taxon>
        <taxon>Spiralia</taxon>
        <taxon>Gnathifera</taxon>
        <taxon>Rotifera</taxon>
        <taxon>Eurotatoria</taxon>
        <taxon>Bdelloidea</taxon>
        <taxon>Adinetida</taxon>
        <taxon>Adinetidae</taxon>
        <taxon>Adineta</taxon>
    </lineage>
</organism>
<dbReference type="EMBL" id="CAJNON010000202">
    <property type="protein sequence ID" value="CAF1097947.1"/>
    <property type="molecule type" value="Genomic_DNA"/>
</dbReference>
<reference evidence="1" key="1">
    <citation type="submission" date="2021-02" db="EMBL/GenBank/DDBJ databases">
        <authorList>
            <person name="Nowell W R."/>
        </authorList>
    </citation>
    <scope>NUCLEOTIDE SEQUENCE</scope>
</reference>
<sequence>MSTTNDNSFSTITTQSGNDGINFKDYHFGYKRANKNGSKLWICTHEMCNAIVKTSDNSIVKTSFIKSDRKHEYEHPTKMALNVYDCIN</sequence>
<evidence type="ECO:0000313" key="3">
    <source>
        <dbReference type="Proteomes" id="UP000663891"/>
    </source>
</evidence>
<dbReference type="AlphaFoldDB" id="A0A814NXK0"/>